<feature type="compositionally biased region" description="Gly residues" evidence="1">
    <location>
        <begin position="177"/>
        <end position="186"/>
    </location>
</feature>
<reference evidence="3" key="1">
    <citation type="submission" date="2015-08" db="EMBL/GenBank/DDBJ databases">
        <authorList>
            <person name="Babu N.S."/>
            <person name="Beckwith C.J."/>
            <person name="Beseler K.G."/>
            <person name="Brison A."/>
            <person name="Carone J.V."/>
            <person name="Caskin T.P."/>
            <person name="Diamond M."/>
            <person name="Durham M.E."/>
            <person name="Foxe J.M."/>
            <person name="Go M."/>
            <person name="Henderson B.A."/>
            <person name="Jones I.B."/>
            <person name="McGettigan J.A."/>
            <person name="Micheletti S.J."/>
            <person name="Nasrallah M.E."/>
            <person name="Ortiz D."/>
            <person name="Piller C.R."/>
            <person name="Privatt S.R."/>
            <person name="Schneider S.L."/>
            <person name="Sharp S."/>
            <person name="Smith T.C."/>
            <person name="Stanton J.D."/>
            <person name="Ullery H.E."/>
            <person name="Wilson R.J."/>
            <person name="Serrano M.G."/>
            <person name="Buck G."/>
            <person name="Lee V."/>
            <person name="Wang Y."/>
            <person name="Carvalho R."/>
            <person name="Voegtly L."/>
            <person name="Shi R."/>
            <person name="Duckworth R."/>
            <person name="Johnson A."/>
            <person name="Loviza R."/>
            <person name="Walstead R."/>
            <person name="Shah Z."/>
            <person name="Kiflezghi M."/>
            <person name="Wade K."/>
            <person name="Ball S.L."/>
            <person name="Bradley K.W."/>
            <person name="Asai D.J."/>
            <person name="Bowman C.A."/>
            <person name="Russell D.A."/>
            <person name="Pope W.H."/>
            <person name="Jacobs-Sera D."/>
            <person name="Hendrix R.W."/>
            <person name="Hatfull G.F."/>
        </authorList>
    </citation>
    <scope>NUCLEOTIDE SEQUENCE</scope>
</reference>
<sequence length="310" mass="31191">MSSAAGCMHAAACPAWSSICLAALVAPGITSSIGIIGSPSEETPQTLPRPCPVHPPRPCLSARALLPPLQAARPAAPPRPGRGPAPPAGGCLALHPHDAGHGHLRVRHACHRRLRGSCRGGARDPEDALGHRHPGLFIAGHCHPDPGGKLPGQGRQEDRVRHRSARAAPGGRHRRPAGGGPAGGQAGAAHRFHQRPGRPGPGHDGAPPGGPGHAAGRGDRGVRWHAAGRAGDLLAVQDHGGDLGGGGPGPDRCAKVRLGHPGRLGRAQGPHPGAAGGGGLEAGLPGQPPAEQACPCHGRLTVSVPRSSVW</sequence>
<feature type="compositionally biased region" description="Basic and acidic residues" evidence="1">
    <location>
        <begin position="121"/>
        <end position="130"/>
    </location>
</feature>
<protein>
    <submittedName>
        <fullName evidence="3">Uncharacterized protein</fullName>
    </submittedName>
</protein>
<accession>A0A1D1ZW66</accession>
<feature type="signal peptide" evidence="2">
    <location>
        <begin position="1"/>
        <end position="32"/>
    </location>
</feature>
<feature type="chain" id="PRO_5008901265" evidence="2">
    <location>
        <begin position="33"/>
        <end position="310"/>
    </location>
</feature>
<feature type="region of interest" description="Disordered" evidence="1">
    <location>
        <begin position="117"/>
        <end position="220"/>
    </location>
</feature>
<organism evidence="3">
    <name type="scientific">Auxenochlorella protothecoides</name>
    <name type="common">Green microalga</name>
    <name type="synonym">Chlorella protothecoides</name>
    <dbReference type="NCBI Taxonomy" id="3075"/>
    <lineage>
        <taxon>Eukaryota</taxon>
        <taxon>Viridiplantae</taxon>
        <taxon>Chlorophyta</taxon>
        <taxon>core chlorophytes</taxon>
        <taxon>Trebouxiophyceae</taxon>
        <taxon>Chlorellales</taxon>
        <taxon>Chlorellaceae</taxon>
        <taxon>Auxenochlorella</taxon>
    </lineage>
</organism>
<feature type="region of interest" description="Disordered" evidence="1">
    <location>
        <begin position="267"/>
        <end position="292"/>
    </location>
</feature>
<feature type="compositionally biased region" description="Basic residues" evidence="1">
    <location>
        <begin position="161"/>
        <end position="176"/>
    </location>
</feature>
<dbReference type="AlphaFoldDB" id="A0A1D1ZW66"/>
<dbReference type="EMBL" id="GDKF01007453">
    <property type="protein sequence ID" value="JAT71169.1"/>
    <property type="molecule type" value="Transcribed_RNA"/>
</dbReference>
<evidence type="ECO:0000313" key="3">
    <source>
        <dbReference type="EMBL" id="JAT71169.1"/>
    </source>
</evidence>
<feature type="region of interest" description="Disordered" evidence="1">
    <location>
        <begin position="71"/>
        <end position="91"/>
    </location>
</feature>
<evidence type="ECO:0000256" key="1">
    <source>
        <dbReference type="SAM" id="MobiDB-lite"/>
    </source>
</evidence>
<gene>
    <name evidence="3" type="ORF">g.14410</name>
</gene>
<proteinExistence type="predicted"/>
<evidence type="ECO:0000256" key="2">
    <source>
        <dbReference type="SAM" id="SignalP"/>
    </source>
</evidence>
<feature type="compositionally biased region" description="Pro residues" evidence="1">
    <location>
        <begin position="75"/>
        <end position="87"/>
    </location>
</feature>
<name>A0A1D1ZW66_AUXPR</name>
<keyword evidence="2" id="KW-0732">Signal</keyword>